<dbReference type="NCBIfam" id="TIGR02473">
    <property type="entry name" value="flagell_FliJ"/>
    <property type="match status" value="1"/>
</dbReference>
<keyword evidence="10" id="KW-1006">Bacterial flagellum protein export</keyword>
<evidence type="ECO:0000256" key="8">
    <source>
        <dbReference type="ARBA" id="ARBA00022927"/>
    </source>
</evidence>
<dbReference type="OrthoDB" id="2678901at2"/>
<dbReference type="Proteomes" id="UP000029507">
    <property type="component" value="Chromosome"/>
</dbReference>
<evidence type="ECO:0000256" key="11">
    <source>
        <dbReference type="SAM" id="Coils"/>
    </source>
</evidence>
<dbReference type="GO" id="GO:0071973">
    <property type="term" value="P:bacterial-type flagellum-dependent cell motility"/>
    <property type="evidence" value="ECO:0007669"/>
    <property type="project" value="InterPro"/>
</dbReference>
<dbReference type="Pfam" id="PF02050">
    <property type="entry name" value="FliJ"/>
    <property type="match status" value="1"/>
</dbReference>
<keyword evidence="12" id="KW-0966">Cell projection</keyword>
<comment type="subcellular location">
    <subcellularLocation>
        <location evidence="1">Cell membrane</location>
        <topology evidence="1">Peripheral membrane protein</topology>
        <orientation evidence="1">Cytoplasmic side</orientation>
    </subcellularLocation>
</comment>
<evidence type="ECO:0000313" key="12">
    <source>
        <dbReference type="EMBL" id="AIQ64451.1"/>
    </source>
</evidence>
<accession>A0A089LSF4</accession>
<dbReference type="EMBL" id="CP009286">
    <property type="protein sequence ID" value="AIQ64451.1"/>
    <property type="molecule type" value="Genomic_DNA"/>
</dbReference>
<keyword evidence="6" id="KW-0145">Chemotaxis</keyword>
<dbReference type="STRING" id="169760.PSTEL_16440"/>
<feature type="coiled-coil region" evidence="11">
    <location>
        <begin position="25"/>
        <end position="59"/>
    </location>
</feature>
<evidence type="ECO:0000256" key="7">
    <source>
        <dbReference type="ARBA" id="ARBA00022795"/>
    </source>
</evidence>
<dbReference type="HOGENOM" id="CLU_139638_1_1_9"/>
<evidence type="ECO:0000256" key="6">
    <source>
        <dbReference type="ARBA" id="ARBA00022500"/>
    </source>
</evidence>
<sequence>MKFNYNFQKVVDLKGNERTQAEWMLSSALGELEAQEKSLAELMEQRNEMLFQLQAAAEQCSSMNKIRELQDYVDFLENRIVHKHQQINAAHQKVVRKQDELNEKALDEKVWLKAREKALSLFQHNMNLREQNDLDEMATVRFAMKSL</sequence>
<dbReference type="Gene3D" id="1.10.287.1700">
    <property type="match status" value="1"/>
</dbReference>
<evidence type="ECO:0000256" key="4">
    <source>
        <dbReference type="ARBA" id="ARBA00022448"/>
    </source>
</evidence>
<dbReference type="RefSeq" id="WP_038696735.1">
    <property type="nucleotide sequence ID" value="NZ_CP009286.1"/>
</dbReference>
<dbReference type="InterPro" id="IPR012823">
    <property type="entry name" value="Flagell_FliJ"/>
</dbReference>
<evidence type="ECO:0000256" key="2">
    <source>
        <dbReference type="ARBA" id="ARBA00010004"/>
    </source>
</evidence>
<evidence type="ECO:0000256" key="3">
    <source>
        <dbReference type="ARBA" id="ARBA00020392"/>
    </source>
</evidence>
<keyword evidence="12" id="KW-0969">Cilium</keyword>
<dbReference type="AlphaFoldDB" id="A0A089LSF4"/>
<dbReference type="GO" id="GO:0005886">
    <property type="term" value="C:plasma membrane"/>
    <property type="evidence" value="ECO:0007669"/>
    <property type="project" value="UniProtKB-SubCell"/>
</dbReference>
<dbReference type="KEGG" id="pste:PSTEL_16440"/>
<proteinExistence type="inferred from homology"/>
<keyword evidence="8" id="KW-0653">Protein transport</keyword>
<keyword evidence="5" id="KW-1003">Cell membrane</keyword>
<keyword evidence="4" id="KW-0813">Transport</keyword>
<gene>
    <name evidence="12" type="ORF">PSTEL_16440</name>
</gene>
<comment type="similarity">
    <text evidence="2">Belongs to the FliJ family.</text>
</comment>
<evidence type="ECO:0000256" key="10">
    <source>
        <dbReference type="ARBA" id="ARBA00023225"/>
    </source>
</evidence>
<evidence type="ECO:0000256" key="9">
    <source>
        <dbReference type="ARBA" id="ARBA00023136"/>
    </source>
</evidence>
<organism evidence="12 13">
    <name type="scientific">Paenibacillus stellifer</name>
    <dbReference type="NCBI Taxonomy" id="169760"/>
    <lineage>
        <taxon>Bacteria</taxon>
        <taxon>Bacillati</taxon>
        <taxon>Bacillota</taxon>
        <taxon>Bacilli</taxon>
        <taxon>Bacillales</taxon>
        <taxon>Paenibacillaceae</taxon>
        <taxon>Paenibacillus</taxon>
    </lineage>
</organism>
<reference evidence="12 13" key="1">
    <citation type="submission" date="2014-08" db="EMBL/GenBank/DDBJ databases">
        <title>Comparative genomics of the Paenibacillus odorifer group.</title>
        <authorList>
            <person name="den Bakker H.C."/>
            <person name="Tsai Y.-C."/>
            <person name="Martin N."/>
            <person name="Korlach J."/>
            <person name="Wiedmann M."/>
        </authorList>
    </citation>
    <scope>NUCLEOTIDE SEQUENCE [LARGE SCALE GENOMIC DNA]</scope>
    <source>
        <strain evidence="12 13">DSM 14472</strain>
    </source>
</reference>
<dbReference type="GO" id="GO:0006935">
    <property type="term" value="P:chemotaxis"/>
    <property type="evidence" value="ECO:0007669"/>
    <property type="project" value="UniProtKB-KW"/>
</dbReference>
<keyword evidence="11" id="KW-0175">Coiled coil</keyword>
<dbReference type="GO" id="GO:0044781">
    <property type="term" value="P:bacterial-type flagellum organization"/>
    <property type="evidence" value="ECO:0007669"/>
    <property type="project" value="UniProtKB-KW"/>
</dbReference>
<keyword evidence="13" id="KW-1185">Reference proteome</keyword>
<keyword evidence="9" id="KW-0472">Membrane</keyword>
<evidence type="ECO:0000313" key="13">
    <source>
        <dbReference type="Proteomes" id="UP000029507"/>
    </source>
</evidence>
<keyword evidence="7" id="KW-1005">Bacterial flagellum biogenesis</keyword>
<name>A0A089LSF4_9BACL</name>
<dbReference type="GO" id="GO:0015031">
    <property type="term" value="P:protein transport"/>
    <property type="evidence" value="ECO:0007669"/>
    <property type="project" value="UniProtKB-KW"/>
</dbReference>
<dbReference type="GO" id="GO:0009288">
    <property type="term" value="C:bacterial-type flagellum"/>
    <property type="evidence" value="ECO:0007669"/>
    <property type="project" value="InterPro"/>
</dbReference>
<evidence type="ECO:0000256" key="5">
    <source>
        <dbReference type="ARBA" id="ARBA00022475"/>
    </source>
</evidence>
<dbReference type="InterPro" id="IPR053716">
    <property type="entry name" value="Flag_assembly_chemotaxis_eff"/>
</dbReference>
<evidence type="ECO:0000256" key="1">
    <source>
        <dbReference type="ARBA" id="ARBA00004413"/>
    </source>
</evidence>
<keyword evidence="12" id="KW-0282">Flagellum</keyword>
<protein>
    <recommendedName>
        <fullName evidence="3">Flagellar FliJ protein</fullName>
    </recommendedName>
</protein>